<sequence length="386" mass="42547">MFDSHEHQELQRTLRRFIESEINPYVDEWEEAGIFPAHALFRKMGGLGLLGLTKPVEYGGLGLDYSYSMAMAETLGHVDCGAIPMAIGVQTDMCTPALARFGSDALRREFLAPAISGEMVGCVGVSEAHAGSDVAAIRTSARKDGGDYIINGSKMWITNSLQADWMCVLVNTSDGPAHKNKTLVMVPMDTPGVSAGRKIRKIGMNASDTGLIYFDEVRVPQRHAIGEEGQGFVYQMLQFQEERLWAAANAVQTLANCIDLTVDWARERAMFGARLLDNQHVHFKLAELKTEVESLRALTYRAGQLYVSGQDVTELASMCKLKAGRLLRLVPDACMQFWGGMGYSWENRVARMFRDGRLTSIAGGADEVMLGIIAKQMGILPKKEKK</sequence>
<dbReference type="Proteomes" id="UP000470302">
    <property type="component" value="Unassembled WGS sequence"/>
</dbReference>
<dbReference type="SUPFAM" id="SSF56645">
    <property type="entry name" value="Acyl-CoA dehydrogenase NM domain-like"/>
    <property type="match status" value="1"/>
</dbReference>
<evidence type="ECO:0000256" key="3">
    <source>
        <dbReference type="ARBA" id="ARBA00022630"/>
    </source>
</evidence>
<evidence type="ECO:0000256" key="2">
    <source>
        <dbReference type="ARBA" id="ARBA00009347"/>
    </source>
</evidence>
<dbReference type="GO" id="GO:0050660">
    <property type="term" value="F:flavin adenine dinucleotide binding"/>
    <property type="evidence" value="ECO:0007669"/>
    <property type="project" value="InterPro"/>
</dbReference>
<dbReference type="FunFam" id="2.40.110.10:FF:000002">
    <property type="entry name" value="Acyl-CoA dehydrogenase fadE12"/>
    <property type="match status" value="1"/>
</dbReference>
<evidence type="ECO:0000313" key="10">
    <source>
        <dbReference type="Proteomes" id="UP000470302"/>
    </source>
</evidence>
<dbReference type="InterPro" id="IPR006089">
    <property type="entry name" value="Acyl-CoA_DH_CS"/>
</dbReference>
<comment type="similarity">
    <text evidence="2">Belongs to the acyl-CoA dehydrogenase family.</text>
</comment>
<protein>
    <submittedName>
        <fullName evidence="9">Acyl-CoA dehydrogenase</fullName>
    </submittedName>
</protein>
<dbReference type="InterPro" id="IPR013786">
    <property type="entry name" value="AcylCoA_DH/ox_N"/>
</dbReference>
<dbReference type="PROSITE" id="PS00072">
    <property type="entry name" value="ACYL_COA_DH_1"/>
    <property type="match status" value="1"/>
</dbReference>
<evidence type="ECO:0000313" key="9">
    <source>
        <dbReference type="EMBL" id="MYM90905.1"/>
    </source>
</evidence>
<evidence type="ECO:0000256" key="5">
    <source>
        <dbReference type="ARBA" id="ARBA00023002"/>
    </source>
</evidence>
<feature type="domain" description="Acyl-CoA dehydrogenase/oxidase C-terminal" evidence="6">
    <location>
        <begin position="229"/>
        <end position="377"/>
    </location>
</feature>
<feature type="domain" description="Acyl-CoA oxidase/dehydrogenase middle" evidence="7">
    <location>
        <begin position="122"/>
        <end position="217"/>
    </location>
</feature>
<dbReference type="Gene3D" id="1.20.140.10">
    <property type="entry name" value="Butyryl-CoA Dehydrogenase, subunit A, domain 3"/>
    <property type="match status" value="1"/>
</dbReference>
<dbReference type="InterPro" id="IPR009075">
    <property type="entry name" value="AcylCo_DH/oxidase_C"/>
</dbReference>
<proteinExistence type="inferred from homology"/>
<dbReference type="PANTHER" id="PTHR48083">
    <property type="entry name" value="MEDIUM-CHAIN SPECIFIC ACYL-COA DEHYDROGENASE, MITOCHONDRIAL-RELATED"/>
    <property type="match status" value="1"/>
</dbReference>
<dbReference type="Pfam" id="PF02771">
    <property type="entry name" value="Acyl-CoA_dh_N"/>
    <property type="match status" value="1"/>
</dbReference>
<evidence type="ECO:0000259" key="8">
    <source>
        <dbReference type="Pfam" id="PF02771"/>
    </source>
</evidence>
<dbReference type="InterPro" id="IPR009100">
    <property type="entry name" value="AcylCoA_DH/oxidase_NM_dom_sf"/>
</dbReference>
<comment type="cofactor">
    <cofactor evidence="1">
        <name>FAD</name>
        <dbReference type="ChEBI" id="CHEBI:57692"/>
    </cofactor>
</comment>
<dbReference type="InterPro" id="IPR036250">
    <property type="entry name" value="AcylCo_DH-like_C"/>
</dbReference>
<dbReference type="PIRSF" id="PIRSF016578">
    <property type="entry name" value="HsaA"/>
    <property type="match status" value="1"/>
</dbReference>
<keyword evidence="3" id="KW-0285">Flavoprotein</keyword>
<dbReference type="GO" id="GO:0033539">
    <property type="term" value="P:fatty acid beta-oxidation using acyl-CoA dehydrogenase"/>
    <property type="evidence" value="ECO:0007669"/>
    <property type="project" value="TreeGrafter"/>
</dbReference>
<dbReference type="InterPro" id="IPR050741">
    <property type="entry name" value="Acyl-CoA_dehydrogenase"/>
</dbReference>
<dbReference type="AlphaFoldDB" id="A0A845GBZ0"/>
<dbReference type="Gene3D" id="2.40.110.10">
    <property type="entry name" value="Butyryl-CoA Dehydrogenase, subunit A, domain 2"/>
    <property type="match status" value="1"/>
</dbReference>
<feature type="domain" description="Acyl-CoA dehydrogenase/oxidase N-terminal" evidence="8">
    <location>
        <begin position="5"/>
        <end position="118"/>
    </location>
</feature>
<dbReference type="RefSeq" id="WP_161099620.1">
    <property type="nucleotide sequence ID" value="NZ_WWCW01000148.1"/>
</dbReference>
<dbReference type="InterPro" id="IPR046373">
    <property type="entry name" value="Acyl-CoA_Oxase/DH_mid-dom_sf"/>
</dbReference>
<dbReference type="Pfam" id="PF00441">
    <property type="entry name" value="Acyl-CoA_dh_1"/>
    <property type="match status" value="1"/>
</dbReference>
<dbReference type="Pfam" id="PF02770">
    <property type="entry name" value="Acyl-CoA_dh_M"/>
    <property type="match status" value="1"/>
</dbReference>
<dbReference type="EMBL" id="WWCW01000148">
    <property type="protein sequence ID" value="MYM90905.1"/>
    <property type="molecule type" value="Genomic_DNA"/>
</dbReference>
<dbReference type="PANTHER" id="PTHR48083:SF6">
    <property type="entry name" value="ACYL-COA DEHYDROGENASE 6"/>
    <property type="match status" value="1"/>
</dbReference>
<dbReference type="InterPro" id="IPR037069">
    <property type="entry name" value="AcylCoA_DH/ox_N_sf"/>
</dbReference>
<dbReference type="Gene3D" id="1.10.540.10">
    <property type="entry name" value="Acyl-CoA dehydrogenase/oxidase, N-terminal domain"/>
    <property type="match status" value="1"/>
</dbReference>
<evidence type="ECO:0000256" key="1">
    <source>
        <dbReference type="ARBA" id="ARBA00001974"/>
    </source>
</evidence>
<gene>
    <name evidence="9" type="ORF">GTP91_27490</name>
</gene>
<evidence type="ECO:0000259" key="6">
    <source>
        <dbReference type="Pfam" id="PF00441"/>
    </source>
</evidence>
<dbReference type="GO" id="GO:0005737">
    <property type="term" value="C:cytoplasm"/>
    <property type="evidence" value="ECO:0007669"/>
    <property type="project" value="TreeGrafter"/>
</dbReference>
<evidence type="ECO:0000256" key="4">
    <source>
        <dbReference type="ARBA" id="ARBA00022827"/>
    </source>
</evidence>
<dbReference type="GO" id="GO:0003995">
    <property type="term" value="F:acyl-CoA dehydrogenase activity"/>
    <property type="evidence" value="ECO:0007669"/>
    <property type="project" value="InterPro"/>
</dbReference>
<reference evidence="9 10" key="1">
    <citation type="submission" date="2020-01" db="EMBL/GenBank/DDBJ databases">
        <title>Novel species isolated from a subtropical stream in China.</title>
        <authorList>
            <person name="Lu H."/>
        </authorList>
    </citation>
    <scope>NUCLEOTIDE SEQUENCE [LARGE SCALE GENOMIC DNA]</scope>
    <source>
        <strain evidence="9 10">FT82W</strain>
    </source>
</reference>
<dbReference type="PROSITE" id="PS00073">
    <property type="entry name" value="ACYL_COA_DH_2"/>
    <property type="match status" value="1"/>
</dbReference>
<keyword evidence="4" id="KW-0274">FAD</keyword>
<dbReference type="InterPro" id="IPR006091">
    <property type="entry name" value="Acyl-CoA_Oxase/DH_mid-dom"/>
</dbReference>
<dbReference type="SUPFAM" id="SSF47203">
    <property type="entry name" value="Acyl-CoA dehydrogenase C-terminal domain-like"/>
    <property type="match status" value="1"/>
</dbReference>
<name>A0A845GBZ0_9BURK</name>
<organism evidence="9 10">
    <name type="scientific">Duganella vulcania</name>
    <dbReference type="NCBI Taxonomy" id="2692166"/>
    <lineage>
        <taxon>Bacteria</taxon>
        <taxon>Pseudomonadati</taxon>
        <taxon>Pseudomonadota</taxon>
        <taxon>Betaproteobacteria</taxon>
        <taxon>Burkholderiales</taxon>
        <taxon>Oxalobacteraceae</taxon>
        <taxon>Telluria group</taxon>
        <taxon>Duganella</taxon>
    </lineage>
</organism>
<evidence type="ECO:0000259" key="7">
    <source>
        <dbReference type="Pfam" id="PF02770"/>
    </source>
</evidence>
<keyword evidence="5" id="KW-0560">Oxidoreductase</keyword>
<comment type="caution">
    <text evidence="9">The sequence shown here is derived from an EMBL/GenBank/DDBJ whole genome shotgun (WGS) entry which is preliminary data.</text>
</comment>
<accession>A0A845GBZ0</accession>